<evidence type="ECO:0000313" key="3">
    <source>
        <dbReference type="Proteomes" id="UP000308133"/>
    </source>
</evidence>
<dbReference type="AlphaFoldDB" id="A0A4U7B3X2"/>
<evidence type="ECO:0000256" key="1">
    <source>
        <dbReference type="SAM" id="MobiDB-lite"/>
    </source>
</evidence>
<sequence>MVMILAEHPRKPHMIHRHVLLKACPKFEDELRNQTHLATVEIGCTHQHFKIAAFIEWCYSGGVKNAMSMLDPHDANTVVGLMHMHCLGKDLECPAFVEIVEKMLGPANMTVHGKDVPDPTVIETNHGQDLLLIPKASIDEFCTCCGEHLETANERFASMVGNTEKISSEGKGGKRKSGKTVQHDCH</sequence>
<dbReference type="Proteomes" id="UP000308133">
    <property type="component" value="Unassembled WGS sequence"/>
</dbReference>
<protein>
    <recommendedName>
        <fullName evidence="4">BTB domain-containing protein</fullName>
    </recommendedName>
</protein>
<reference evidence="2 3" key="1">
    <citation type="submission" date="2018-02" db="EMBL/GenBank/DDBJ databases">
        <title>Draft genome sequences of Elsinoe sp., causing black scab on jojoba.</title>
        <authorList>
            <person name="Stodart B."/>
            <person name="Jeffress S."/>
            <person name="Ash G."/>
            <person name="Arun Chinnappa K."/>
        </authorList>
    </citation>
    <scope>NUCLEOTIDE SEQUENCE [LARGE SCALE GENOMIC DNA]</scope>
    <source>
        <strain evidence="2 3">Hillstone_2</strain>
    </source>
</reference>
<feature type="region of interest" description="Disordered" evidence="1">
    <location>
        <begin position="160"/>
        <end position="186"/>
    </location>
</feature>
<evidence type="ECO:0008006" key="4">
    <source>
        <dbReference type="Google" id="ProtNLM"/>
    </source>
</evidence>
<proteinExistence type="predicted"/>
<name>A0A4U7B3X2_9PEZI</name>
<dbReference type="EMBL" id="PTQR01000074">
    <property type="protein sequence ID" value="TKX22047.1"/>
    <property type="molecule type" value="Genomic_DNA"/>
</dbReference>
<organism evidence="2 3">
    <name type="scientific">Elsinoe australis</name>
    <dbReference type="NCBI Taxonomy" id="40998"/>
    <lineage>
        <taxon>Eukaryota</taxon>
        <taxon>Fungi</taxon>
        <taxon>Dikarya</taxon>
        <taxon>Ascomycota</taxon>
        <taxon>Pezizomycotina</taxon>
        <taxon>Dothideomycetes</taxon>
        <taxon>Dothideomycetidae</taxon>
        <taxon>Myriangiales</taxon>
        <taxon>Elsinoaceae</taxon>
        <taxon>Elsinoe</taxon>
    </lineage>
</organism>
<evidence type="ECO:0000313" key="2">
    <source>
        <dbReference type="EMBL" id="TKX22047.1"/>
    </source>
</evidence>
<accession>A0A4U7B3X2</accession>
<comment type="caution">
    <text evidence="2">The sequence shown here is derived from an EMBL/GenBank/DDBJ whole genome shotgun (WGS) entry which is preliminary data.</text>
</comment>
<gene>
    <name evidence="2" type="ORF">C1H76_5680</name>
</gene>